<dbReference type="OrthoDB" id="8163663at2"/>
<dbReference type="AlphaFoldDB" id="A0A2S4LUY1"/>
<accession>A0A2S4LUY1</accession>
<dbReference type="EMBL" id="PQFZ01000026">
    <property type="protein sequence ID" value="POR46267.1"/>
    <property type="molecule type" value="Genomic_DNA"/>
</dbReference>
<organism evidence="1 2">
    <name type="scientific">Bosea psychrotolerans</name>
    <dbReference type="NCBI Taxonomy" id="1871628"/>
    <lineage>
        <taxon>Bacteria</taxon>
        <taxon>Pseudomonadati</taxon>
        <taxon>Pseudomonadota</taxon>
        <taxon>Alphaproteobacteria</taxon>
        <taxon>Hyphomicrobiales</taxon>
        <taxon>Boseaceae</taxon>
        <taxon>Bosea</taxon>
    </lineage>
</organism>
<gene>
    <name evidence="1" type="ORF">CYD53_12649</name>
</gene>
<name>A0A2S4LUY1_9HYPH</name>
<dbReference type="RefSeq" id="WP_103721182.1">
    <property type="nucleotide sequence ID" value="NZ_PQFZ01000026.1"/>
</dbReference>
<comment type="caution">
    <text evidence="1">The sequence shown here is derived from an EMBL/GenBank/DDBJ whole genome shotgun (WGS) entry which is preliminary data.</text>
</comment>
<sequence>MGQVLQFRLPLADASEALPDIDLITAVDVALRDLADIAPHVALASARAQLAACREMLQACFDAAVEPH</sequence>
<evidence type="ECO:0000313" key="2">
    <source>
        <dbReference type="Proteomes" id="UP000236919"/>
    </source>
</evidence>
<keyword evidence="2" id="KW-1185">Reference proteome</keyword>
<dbReference type="Proteomes" id="UP000236919">
    <property type="component" value="Unassembled WGS sequence"/>
</dbReference>
<protein>
    <submittedName>
        <fullName evidence="1">Uncharacterized protein</fullName>
    </submittedName>
</protein>
<reference evidence="1 2" key="1">
    <citation type="submission" date="2018-01" db="EMBL/GenBank/DDBJ databases">
        <title>Genomic Encyclopedia of Type Strains, Phase III (KMG-III): the genomes of soil and plant-associated and newly described type strains.</title>
        <authorList>
            <person name="Whitman W."/>
        </authorList>
    </citation>
    <scope>NUCLEOTIDE SEQUENCE [LARGE SCALE GENOMIC DNA]</scope>
    <source>
        <strain evidence="1 2">1131</strain>
    </source>
</reference>
<proteinExistence type="predicted"/>
<evidence type="ECO:0000313" key="1">
    <source>
        <dbReference type="EMBL" id="POR46267.1"/>
    </source>
</evidence>